<reference evidence="14" key="2">
    <citation type="submission" date="2025-09" db="UniProtKB">
        <authorList>
            <consortium name="Ensembl"/>
        </authorList>
    </citation>
    <scope>IDENTIFICATION</scope>
</reference>
<dbReference type="SMART" id="SM01333">
    <property type="entry name" value="Tet_JBP"/>
    <property type="match status" value="1"/>
</dbReference>
<dbReference type="GeneTree" id="ENSGT00940000158935"/>
<evidence type="ECO:0000256" key="6">
    <source>
        <dbReference type="ARBA" id="ARBA00022964"/>
    </source>
</evidence>
<dbReference type="GO" id="GO:0070579">
    <property type="term" value="F:DNA 5-methylcytosine dioxygenase activity"/>
    <property type="evidence" value="ECO:0007669"/>
    <property type="project" value="UniProtKB-UniRule"/>
</dbReference>
<comment type="function">
    <text evidence="11">Dioxygenase that catalyzes the conversion of the modified genomic base 5-methylcytosine (5mC) into 5-hydroxymethylcytosine (5hmC) and plays a key role in epigenetic chromatin reprogramming during embryonic development.</text>
</comment>
<evidence type="ECO:0000256" key="2">
    <source>
        <dbReference type="ARBA" id="ARBA00007502"/>
    </source>
</evidence>
<feature type="region of interest" description="Disordered" evidence="12">
    <location>
        <begin position="616"/>
        <end position="653"/>
    </location>
</feature>
<dbReference type="Pfam" id="PF12851">
    <property type="entry name" value="Tet_JBP"/>
    <property type="match status" value="1"/>
</dbReference>
<dbReference type="InterPro" id="IPR046942">
    <property type="entry name" value="TET_oxygenase"/>
</dbReference>
<evidence type="ECO:0000256" key="11">
    <source>
        <dbReference type="RuleBase" id="RU367064"/>
    </source>
</evidence>
<dbReference type="Proteomes" id="UP000261540">
    <property type="component" value="Unplaced"/>
</dbReference>
<evidence type="ECO:0000313" key="14">
    <source>
        <dbReference type="Ensembl" id="ENSPKIP00000027504.1"/>
    </source>
</evidence>
<dbReference type="GO" id="GO:0005694">
    <property type="term" value="C:chromosome"/>
    <property type="evidence" value="ECO:0007669"/>
    <property type="project" value="UniProtKB-SubCell"/>
</dbReference>
<evidence type="ECO:0000256" key="8">
    <source>
        <dbReference type="ARBA" id="ARBA00023004"/>
    </source>
</evidence>
<feature type="compositionally biased region" description="Basic and acidic residues" evidence="12">
    <location>
        <begin position="45"/>
        <end position="54"/>
    </location>
</feature>
<keyword evidence="8 11" id="KW-0408">Iron</keyword>
<keyword evidence="5 11" id="KW-0862">Zinc</keyword>
<feature type="compositionally biased region" description="Polar residues" evidence="12">
    <location>
        <begin position="413"/>
        <end position="425"/>
    </location>
</feature>
<dbReference type="GO" id="GO:0045944">
    <property type="term" value="P:positive regulation of transcription by RNA polymerase II"/>
    <property type="evidence" value="ECO:0007669"/>
    <property type="project" value="TreeGrafter"/>
</dbReference>
<feature type="region of interest" description="Disordered" evidence="12">
    <location>
        <begin position="1"/>
        <end position="62"/>
    </location>
</feature>
<dbReference type="PANTHER" id="PTHR23358:SF2">
    <property type="entry name" value="METHYLCYTOSINE DIOXYGENASE TET1"/>
    <property type="match status" value="1"/>
</dbReference>
<feature type="region of interest" description="Disordered" evidence="12">
    <location>
        <begin position="1059"/>
        <end position="1192"/>
    </location>
</feature>
<organism evidence="14 15">
    <name type="scientific">Paramormyrops kingsleyae</name>
    <dbReference type="NCBI Taxonomy" id="1676925"/>
    <lineage>
        <taxon>Eukaryota</taxon>
        <taxon>Metazoa</taxon>
        <taxon>Chordata</taxon>
        <taxon>Craniata</taxon>
        <taxon>Vertebrata</taxon>
        <taxon>Euteleostomi</taxon>
        <taxon>Actinopterygii</taxon>
        <taxon>Neopterygii</taxon>
        <taxon>Teleostei</taxon>
        <taxon>Osteoglossocephala</taxon>
        <taxon>Osteoglossomorpha</taxon>
        <taxon>Osteoglossiformes</taxon>
        <taxon>Mormyridae</taxon>
        <taxon>Paramormyrops</taxon>
    </lineage>
</organism>
<keyword evidence="6 11" id="KW-0223">Dioxygenase</keyword>
<evidence type="ECO:0000256" key="3">
    <source>
        <dbReference type="ARBA" id="ARBA00022454"/>
    </source>
</evidence>
<dbReference type="GO" id="GO:0071222">
    <property type="term" value="P:cellular response to lipopolysaccharide"/>
    <property type="evidence" value="ECO:0007669"/>
    <property type="project" value="Ensembl"/>
</dbReference>
<dbReference type="GO" id="GO:0032656">
    <property type="term" value="P:regulation of interleukin-13 production"/>
    <property type="evidence" value="ECO:0007669"/>
    <property type="project" value="Ensembl"/>
</dbReference>
<keyword evidence="3" id="KW-0158">Chromosome</keyword>
<dbReference type="InterPro" id="IPR040175">
    <property type="entry name" value="TET1/2/3"/>
</dbReference>
<evidence type="ECO:0000256" key="7">
    <source>
        <dbReference type="ARBA" id="ARBA00023002"/>
    </source>
</evidence>
<keyword evidence="15" id="KW-1185">Reference proteome</keyword>
<dbReference type="GeneID" id="111849581"/>
<reference evidence="14" key="1">
    <citation type="submission" date="2025-08" db="UniProtKB">
        <authorList>
            <consortium name="Ensembl"/>
        </authorList>
    </citation>
    <scope>IDENTIFICATION</scope>
</reference>
<evidence type="ECO:0000256" key="5">
    <source>
        <dbReference type="ARBA" id="ARBA00022833"/>
    </source>
</evidence>
<comment type="catalytic activity">
    <reaction evidence="11">
        <text>a 5-methyl-2'-deoxycytidine in DNA + 2-oxoglutarate + O2 = a 5-hydroxymethyl-2'-deoxycytidine in DNA + succinate + CO2</text>
        <dbReference type="Rhea" id="RHEA:52636"/>
        <dbReference type="Rhea" id="RHEA-COMP:11370"/>
        <dbReference type="Rhea" id="RHEA-COMP:13315"/>
        <dbReference type="ChEBI" id="CHEBI:15379"/>
        <dbReference type="ChEBI" id="CHEBI:16526"/>
        <dbReference type="ChEBI" id="CHEBI:16810"/>
        <dbReference type="ChEBI" id="CHEBI:30031"/>
        <dbReference type="ChEBI" id="CHEBI:85454"/>
        <dbReference type="ChEBI" id="CHEBI:136731"/>
        <dbReference type="EC" id="1.14.11.80"/>
    </reaction>
</comment>
<dbReference type="GO" id="GO:0040029">
    <property type="term" value="P:epigenetic regulation of gene expression"/>
    <property type="evidence" value="ECO:0007669"/>
    <property type="project" value="InterPro"/>
</dbReference>
<comment type="subcellular location">
    <subcellularLocation>
        <location evidence="1">Chromosome</location>
    </subcellularLocation>
</comment>
<dbReference type="GO" id="GO:0005634">
    <property type="term" value="C:nucleus"/>
    <property type="evidence" value="ECO:0007669"/>
    <property type="project" value="UniProtKB-UniRule"/>
</dbReference>
<comment type="cofactor">
    <cofactor evidence="11">
        <name>Fe(2+)</name>
        <dbReference type="ChEBI" id="CHEBI:29033"/>
    </cofactor>
    <text evidence="11">Binds 1 Fe(2+) ion per subunit.</text>
</comment>
<accession>A0A3B3S9T5</accession>
<keyword evidence="4 11" id="KW-0479">Metal-binding</keyword>
<dbReference type="GO" id="GO:0001666">
    <property type="term" value="P:response to hypoxia"/>
    <property type="evidence" value="ECO:0007669"/>
    <property type="project" value="Ensembl"/>
</dbReference>
<dbReference type="GO" id="GO:0141166">
    <property type="term" value="P:chromosomal 5-methylcytosine DNA demethylation pathway"/>
    <property type="evidence" value="ECO:0007669"/>
    <property type="project" value="UniProtKB-UniRule"/>
</dbReference>
<feature type="region of interest" description="Disordered" evidence="12">
    <location>
        <begin position="413"/>
        <end position="434"/>
    </location>
</feature>
<evidence type="ECO:0000256" key="9">
    <source>
        <dbReference type="ARBA" id="ARBA00047840"/>
    </source>
</evidence>
<dbReference type="CDD" id="cd18895">
    <property type="entry name" value="TET1"/>
    <property type="match status" value="1"/>
</dbReference>
<evidence type="ECO:0000256" key="4">
    <source>
        <dbReference type="ARBA" id="ARBA00022723"/>
    </source>
</evidence>
<dbReference type="PANTHER" id="PTHR23358">
    <property type="entry name" value="METHYLCYTOSINE DIOXYGENASE TET"/>
    <property type="match status" value="1"/>
</dbReference>
<keyword evidence="7 11" id="KW-0560">Oxidoreductase</keyword>
<dbReference type="CTD" id="80312"/>
<protein>
    <recommendedName>
        <fullName evidence="11">Methylcytosine dioxygenase TET</fullName>
        <ecNumber evidence="11">1.14.11.80</ecNumber>
    </recommendedName>
</protein>
<dbReference type="InterPro" id="IPR024779">
    <property type="entry name" value="2OGFeDO_JBP1/TET_oxygenase_dom"/>
</dbReference>
<evidence type="ECO:0000313" key="15">
    <source>
        <dbReference type="Proteomes" id="UP000261540"/>
    </source>
</evidence>
<comment type="cofactor">
    <cofactor evidence="11">
        <name>Zn(2+)</name>
        <dbReference type="ChEBI" id="CHEBI:29105"/>
    </cofactor>
    <text evidence="11">The zinc ions have a structural role.</text>
</comment>
<feature type="compositionally biased region" description="Basic and acidic residues" evidence="12">
    <location>
        <begin position="1176"/>
        <end position="1187"/>
    </location>
</feature>
<evidence type="ECO:0000259" key="13">
    <source>
        <dbReference type="SMART" id="SM01333"/>
    </source>
</evidence>
<evidence type="ECO:0000256" key="10">
    <source>
        <dbReference type="ARBA" id="ARBA00049431"/>
    </source>
</evidence>
<comment type="catalytic activity">
    <reaction evidence="10 11">
        <text>a 5-hydroxymethyl-2'-deoxycytidine in DNA + 2-oxoglutarate + O2 = a 5-formyl-2'-deoxycytidine in DNA + succinate + CO2 + H2O</text>
        <dbReference type="Rhea" id="RHEA:53828"/>
        <dbReference type="Rhea" id="RHEA-COMP:13315"/>
        <dbReference type="Rhea" id="RHEA-COMP:13656"/>
        <dbReference type="ChEBI" id="CHEBI:15377"/>
        <dbReference type="ChEBI" id="CHEBI:15379"/>
        <dbReference type="ChEBI" id="CHEBI:16526"/>
        <dbReference type="ChEBI" id="CHEBI:16810"/>
        <dbReference type="ChEBI" id="CHEBI:30031"/>
        <dbReference type="ChEBI" id="CHEBI:136731"/>
        <dbReference type="ChEBI" id="CHEBI:137731"/>
        <dbReference type="EC" id="1.14.11.80"/>
    </reaction>
</comment>
<feature type="compositionally biased region" description="Low complexity" evidence="12">
    <location>
        <begin position="1161"/>
        <end position="1170"/>
    </location>
</feature>
<dbReference type="RefSeq" id="XP_023678368.1">
    <property type="nucleotide sequence ID" value="XM_023822600.2"/>
</dbReference>
<feature type="domain" description="Methylcytosine dioxygenase TET1-3 oxygenase" evidence="13">
    <location>
        <begin position="890"/>
        <end position="1254"/>
    </location>
</feature>
<feature type="compositionally biased region" description="Polar residues" evidence="12">
    <location>
        <begin position="1079"/>
        <end position="1093"/>
    </location>
</feature>
<dbReference type="GO" id="GO:0008270">
    <property type="term" value="F:zinc ion binding"/>
    <property type="evidence" value="ECO:0007669"/>
    <property type="project" value="UniProtKB-UniRule"/>
</dbReference>
<evidence type="ECO:0000256" key="1">
    <source>
        <dbReference type="ARBA" id="ARBA00004286"/>
    </source>
</evidence>
<evidence type="ECO:0000256" key="12">
    <source>
        <dbReference type="SAM" id="MobiDB-lite"/>
    </source>
</evidence>
<dbReference type="STRING" id="1676925.ENSPKIP00000027504"/>
<dbReference type="Ensembl" id="ENSPKIT00000008272.1">
    <property type="protein sequence ID" value="ENSPKIP00000027504.1"/>
    <property type="gene ID" value="ENSPKIG00000009540.1"/>
</dbReference>
<proteinExistence type="inferred from homology"/>
<dbReference type="EC" id="1.14.11.80" evidence="11"/>
<comment type="similarity">
    <text evidence="2 11">Belongs to the TET family.</text>
</comment>
<comment type="catalytic activity">
    <reaction evidence="9 11">
        <text>a 5-formyl-2'-deoxycytidine in DNA + 2-oxoglutarate + O2 = a 5-carboxyl-2'-deoxycytidine in DNA + succinate + CO2 + H(+)</text>
        <dbReference type="Rhea" id="RHEA:53832"/>
        <dbReference type="Rhea" id="RHEA-COMP:13656"/>
        <dbReference type="Rhea" id="RHEA-COMP:13657"/>
        <dbReference type="ChEBI" id="CHEBI:15378"/>
        <dbReference type="ChEBI" id="CHEBI:15379"/>
        <dbReference type="ChEBI" id="CHEBI:16526"/>
        <dbReference type="ChEBI" id="CHEBI:16810"/>
        <dbReference type="ChEBI" id="CHEBI:30031"/>
        <dbReference type="ChEBI" id="CHEBI:137731"/>
        <dbReference type="ChEBI" id="CHEBI:137732"/>
        <dbReference type="EC" id="1.14.11.80"/>
    </reaction>
</comment>
<sequence length="1362" mass="148944">MLPKSEAVLLGKEKRACNDTVKPRKKKQVSKVHPGGSSANGTHSDQMEDTHSGPEDGQSSQDGVTALLEEELREGFHQDLQVYKTTSGEILKPKRETTMGTMGSPSHLSRYLKCPLRAPSDCATDGPHPLKKPKLDDSWTWTTDQILAHLDDNTDYKDALSTLAAVVCFSTPDKNGMETRLCRPCPDSLRPPGLPEEDPTACVIQTGAAVSPPSEGGVCGGDDSGLSLPSLQLLVEQRNLNIEQAIAVEALTQLAIPSLMDPPQDEHSTTAYSKSILPQLTQSQSYSASNKVTVNNTAIQHKSVIYSLTHRSSSVAPIKRSCWQDLLDASSEAGKTLPCDVCEEQIHCYRKGENDKGCLYEAQVCEGILNVDWMPQRSLCPKGLRNQDEVEVAAQLVQLPFIIKSRQAQSELSPAFQSHSETSQAHAGPNSYPSLLQNLQSLQNSAVKKTNTALSKPRRFKKQPVLKEEVKFPCQNHLQNYHGAPVLKRTPTSKTPHKTKIQKIIWQQKARANYNTPLFLPQAQMDLKKYLAQAHQITPQAVLPGLFPPSIDTEQQEQKLLLAPSVHNGKHSEQQPLQWPELQNGIGNTSSGVTASAVSHDCLLLWQGDGRNGQTIQAQQTAMEQRSDLVPQKRPSSGHLCRKSDADRGTDSQTLPLAATEGCCKVEAAGPITILSTLASNTGGHKSNPPKEWTPNKNTLSSFLESPLQFLSTSTKNVIDTPSRKGTGAIPPCDCVEQIIEKEEGPYYTHLGSGPTVAAVREMMENRYGEKGRAVRMEVVVYSGKEGRSSQGCPIAKWVIRRGGEEEKLLCLVRHRTGHCCQAAVVVILIMAWEGIPRFVADQLYRELSQTLCKHGSPTNRRCAINEDRTCACQGLDPETCGASFSFGCSWSMYFNGCKFARSKVPRKFRLQGGCALEEKKLENDLHNLATELAPTYKKLAPEAFQNQVEHLGTDCRLGTGQERPFSGVTACVDFCAHAHRDTHNISNGCTVVCTLTKEDNRVVHSIPEDEQLHVLPLYKISDTDEFGHPEGQRAKVETGALQVLTAFPREVRLLAEPVKSARRKKMEATKVSYRKQGTPGSRNTSAKQQSSARKVAPGRGGAPQWSTLPVSSSSAEASSVQPGLSVPSQGEPGFPESLKSSLLLPYHAGNPGTDNRTGDPPGHQQGEPPQGHPSPRAESERCEQGRHSMPAREVWSDSEHNFLDGDIGGVAVAPSHGSILIECARRELHATTPIKKPDRAHPTRISLVFYQHKNLNEPCHGLALWEAKMAKRARECEEAERLGSDSQGVAWGGAPLSPARYRAMKAKVGGADGEAKQELFAEEPEVLHVPTRHALTLNKDTMVTMAPYALAKITGPYNRWA</sequence>
<name>A0A3B3S9T5_9TELE</name>